<dbReference type="InterPro" id="IPR014867">
    <property type="entry name" value="Spore_coat_CotH_CotH2/3/7"/>
</dbReference>
<dbReference type="GO" id="GO:0016301">
    <property type="term" value="F:kinase activity"/>
    <property type="evidence" value="ECO:0007669"/>
    <property type="project" value="UniProtKB-KW"/>
</dbReference>
<sequence>MKSKLIYFLSISLIFSICIIAESYSTDKRVRIHQHQITPAMVEEQGNDDSFRTHLPIIKINTNNQKIPGTPIINGSTTTKYELAEDGTSDIVVSFEVIDNKGMTNDLNSTPTIQTDAKIHYRGNSSRYFDKKSYSVQLVNDYGSNEEELLGMARHDKWVLNGPFLDRSLLRNYVCMNIAGEIMDYAPNVRYCELFVDDEYKGVYLLMEPISQGEGRLNLTKTEDKNNYTSFIVNWDREGKGKYELNNLTYYTLKTNGSTLDIRYPGTAKLTEEKLNYIQEEISKVEKILYSNDLYLDDTYTELIDINAFAEYFIINEFFRNVDAGRYSTYYYKDMREKIKPVVWDFNNSCNNYMDEEFDESGFSLQDTPWFSQLVKDKKFVALVIGKYRELRKSYLSEDYLVDYIDSTNRWLGEAVQRNDEVWGYVYDLNHYNPFNFLTPVERNVTSHEEAVKQFKDYIIRRGKWLDNHIESLYQYCADSKNVNNVKR</sequence>
<name>A0A9E2NK21_9FIRM</name>
<keyword evidence="1" id="KW-0418">Kinase</keyword>
<reference evidence="1" key="1">
    <citation type="journal article" date="2021" name="PeerJ">
        <title>Extensive microbial diversity within the chicken gut microbiome revealed by metagenomics and culture.</title>
        <authorList>
            <person name="Gilroy R."/>
            <person name="Ravi A."/>
            <person name="Getino M."/>
            <person name="Pursley I."/>
            <person name="Horton D.L."/>
            <person name="Alikhan N.F."/>
            <person name="Baker D."/>
            <person name="Gharbi K."/>
            <person name="Hall N."/>
            <person name="Watson M."/>
            <person name="Adriaenssens E.M."/>
            <person name="Foster-Nyarko E."/>
            <person name="Jarju S."/>
            <person name="Secka A."/>
            <person name="Antonio M."/>
            <person name="Oren A."/>
            <person name="Chaudhuri R.R."/>
            <person name="La Ragione R."/>
            <person name="Hildebrand F."/>
            <person name="Pallen M.J."/>
        </authorList>
    </citation>
    <scope>NUCLEOTIDE SEQUENCE</scope>
    <source>
        <strain evidence="1">B5-657</strain>
    </source>
</reference>
<proteinExistence type="predicted"/>
<keyword evidence="1" id="KW-0808">Transferase</keyword>
<dbReference type="Proteomes" id="UP000824229">
    <property type="component" value="Unassembled WGS sequence"/>
</dbReference>
<protein>
    <submittedName>
        <fullName evidence="1">CotH kinase family protein</fullName>
    </submittedName>
</protein>
<gene>
    <name evidence="1" type="ORF">H9872_02705</name>
</gene>
<accession>A0A9E2NK21</accession>
<comment type="caution">
    <text evidence="1">The sequence shown here is derived from an EMBL/GenBank/DDBJ whole genome shotgun (WGS) entry which is preliminary data.</text>
</comment>
<dbReference type="Pfam" id="PF08757">
    <property type="entry name" value="CotH"/>
    <property type="match status" value="1"/>
</dbReference>
<reference evidence="1" key="2">
    <citation type="submission" date="2021-04" db="EMBL/GenBank/DDBJ databases">
        <authorList>
            <person name="Gilroy R."/>
        </authorList>
    </citation>
    <scope>NUCLEOTIDE SEQUENCE</scope>
    <source>
        <strain evidence="1">B5-657</strain>
    </source>
</reference>
<organism evidence="1 2">
    <name type="scientific">Candidatus Cellulosilyticum pullistercoris</name>
    <dbReference type="NCBI Taxonomy" id="2838521"/>
    <lineage>
        <taxon>Bacteria</taxon>
        <taxon>Bacillati</taxon>
        <taxon>Bacillota</taxon>
        <taxon>Clostridia</taxon>
        <taxon>Lachnospirales</taxon>
        <taxon>Cellulosilyticaceae</taxon>
        <taxon>Cellulosilyticum</taxon>
    </lineage>
</organism>
<evidence type="ECO:0000313" key="1">
    <source>
        <dbReference type="EMBL" id="MBU3803657.1"/>
    </source>
</evidence>
<dbReference type="AlphaFoldDB" id="A0A9E2NK21"/>
<dbReference type="EMBL" id="JAHLFQ010000052">
    <property type="protein sequence ID" value="MBU3803657.1"/>
    <property type="molecule type" value="Genomic_DNA"/>
</dbReference>
<evidence type="ECO:0000313" key="2">
    <source>
        <dbReference type="Proteomes" id="UP000824229"/>
    </source>
</evidence>